<evidence type="ECO:0000256" key="1">
    <source>
        <dbReference type="SAM" id="Phobius"/>
    </source>
</evidence>
<accession>A0A4D7BFM9</accession>
<dbReference type="EMBL" id="CP039690">
    <property type="protein sequence ID" value="QCI69425.1"/>
    <property type="molecule type" value="Genomic_DNA"/>
</dbReference>
<dbReference type="AlphaFoldDB" id="A0A4D7BFM9"/>
<reference evidence="2 3" key="1">
    <citation type="submission" date="2019-04" db="EMBL/GenBank/DDBJ databases">
        <title>Phreatobacter aquaticus sp. nov.</title>
        <authorList>
            <person name="Choi A."/>
        </authorList>
    </citation>
    <scope>NUCLEOTIDE SEQUENCE [LARGE SCALE GENOMIC DNA]</scope>
    <source>
        <strain evidence="2 3">KCTC 52518</strain>
    </source>
</reference>
<keyword evidence="1" id="KW-1133">Transmembrane helix</keyword>
<organism evidence="2 3">
    <name type="scientific">Phreatobacter stygius</name>
    <dbReference type="NCBI Taxonomy" id="1940610"/>
    <lineage>
        <taxon>Bacteria</taxon>
        <taxon>Pseudomonadati</taxon>
        <taxon>Pseudomonadota</taxon>
        <taxon>Alphaproteobacteria</taxon>
        <taxon>Hyphomicrobiales</taxon>
        <taxon>Phreatobacteraceae</taxon>
        <taxon>Phreatobacter</taxon>
    </lineage>
</organism>
<dbReference type="OrthoDB" id="4760162at2"/>
<feature type="transmembrane region" description="Helical" evidence="1">
    <location>
        <begin position="166"/>
        <end position="192"/>
    </location>
</feature>
<feature type="transmembrane region" description="Helical" evidence="1">
    <location>
        <begin position="204"/>
        <end position="224"/>
    </location>
</feature>
<protein>
    <submittedName>
        <fullName evidence="2">DUF4239 domain-containing protein</fullName>
    </submittedName>
</protein>
<keyword evidence="1" id="KW-0472">Membrane</keyword>
<evidence type="ECO:0000313" key="2">
    <source>
        <dbReference type="EMBL" id="QCI69425.1"/>
    </source>
</evidence>
<gene>
    <name evidence="2" type="ORF">E8M01_25575</name>
</gene>
<proteinExistence type="predicted"/>
<name>A0A4D7BFM9_9HYPH</name>
<dbReference type="KEGG" id="pstg:E8M01_25575"/>
<evidence type="ECO:0000313" key="3">
    <source>
        <dbReference type="Proteomes" id="UP000298781"/>
    </source>
</evidence>
<feature type="transmembrane region" description="Helical" evidence="1">
    <location>
        <begin position="42"/>
        <end position="62"/>
    </location>
</feature>
<keyword evidence="1" id="KW-0812">Transmembrane</keyword>
<dbReference type="Proteomes" id="UP000298781">
    <property type="component" value="Chromosome"/>
</dbReference>
<dbReference type="InterPro" id="IPR025333">
    <property type="entry name" value="DUF4239"/>
</dbReference>
<sequence>MNYLIAAGVFVALTGASLLCLAFHERLPSEQRDERTHDVVKLAINIFVVMTSLVLGLLITSVKRNFDSIDTNVHSFATEMILFDRALRFYGPEAAGARQLLGSYVERALRGTWPAQGEPLIEDKDAERVLDELEQRLRAINPADTRHVELWNDALQRLQRIVALRWTLIGEAGGTVSSSLLIMLVAWLTLIFASLGYNAPRNQVVVATLLLCSVWIAGSIYLMIEMDTPFTGTIHVSPAPLERALDYVRRG</sequence>
<keyword evidence="3" id="KW-1185">Reference proteome</keyword>
<dbReference type="Pfam" id="PF14023">
    <property type="entry name" value="Bestrophin-like"/>
    <property type="match status" value="1"/>
</dbReference>